<dbReference type="Proteomes" id="UP000095287">
    <property type="component" value="Unplaced"/>
</dbReference>
<proteinExistence type="predicted"/>
<sequence length="73" mass="8259">MLIMGDTYGFYQLVLRKHACRAYQNCKLLCSTVPWLYSPGGDPGTLARFLMVVQFRGVLWTVLILRSGCCRAV</sequence>
<dbReference type="WBParaSite" id="L893_g21167.t1">
    <property type="protein sequence ID" value="L893_g21167.t1"/>
    <property type="gene ID" value="L893_g21167"/>
</dbReference>
<dbReference type="AlphaFoldDB" id="A0A1I7YZ65"/>
<keyword evidence="1" id="KW-1185">Reference proteome</keyword>
<evidence type="ECO:0000313" key="2">
    <source>
        <dbReference type="WBParaSite" id="L893_g21167.t1"/>
    </source>
</evidence>
<name>A0A1I7YZ65_9BILA</name>
<protein>
    <submittedName>
        <fullName evidence="2">Secreted protein</fullName>
    </submittedName>
</protein>
<reference evidence="2" key="1">
    <citation type="submission" date="2016-11" db="UniProtKB">
        <authorList>
            <consortium name="WormBaseParasite"/>
        </authorList>
    </citation>
    <scope>IDENTIFICATION</scope>
</reference>
<evidence type="ECO:0000313" key="1">
    <source>
        <dbReference type="Proteomes" id="UP000095287"/>
    </source>
</evidence>
<accession>A0A1I7YZ65</accession>
<organism evidence="1 2">
    <name type="scientific">Steinernema glaseri</name>
    <dbReference type="NCBI Taxonomy" id="37863"/>
    <lineage>
        <taxon>Eukaryota</taxon>
        <taxon>Metazoa</taxon>
        <taxon>Ecdysozoa</taxon>
        <taxon>Nematoda</taxon>
        <taxon>Chromadorea</taxon>
        <taxon>Rhabditida</taxon>
        <taxon>Tylenchina</taxon>
        <taxon>Panagrolaimomorpha</taxon>
        <taxon>Strongyloidoidea</taxon>
        <taxon>Steinernematidae</taxon>
        <taxon>Steinernema</taxon>
    </lineage>
</organism>